<dbReference type="EMBL" id="CABFPH010000006">
    <property type="protein sequence ID" value="VUD70171.1"/>
    <property type="molecule type" value="Genomic_DNA"/>
</dbReference>
<proteinExistence type="predicted"/>
<protein>
    <submittedName>
        <fullName evidence="1">Uncharacterized protein</fullName>
    </submittedName>
</protein>
<accession>A0A509E7M1</accession>
<sequence length="30" mass="3465">MTAAFRGSSALLVVFRMRLLVRRDPFRRAA</sequence>
<organism evidence="1 2">
    <name type="scientific">Methylobacterium symbioticum</name>
    <dbReference type="NCBI Taxonomy" id="2584084"/>
    <lineage>
        <taxon>Bacteria</taxon>
        <taxon>Pseudomonadati</taxon>
        <taxon>Pseudomonadota</taxon>
        <taxon>Alphaproteobacteria</taxon>
        <taxon>Hyphomicrobiales</taxon>
        <taxon>Methylobacteriaceae</taxon>
        <taxon>Methylobacterium</taxon>
    </lineage>
</organism>
<dbReference type="Proteomes" id="UP000410984">
    <property type="component" value="Unassembled WGS sequence"/>
</dbReference>
<name>A0A509E7M1_9HYPH</name>
<dbReference type="AlphaFoldDB" id="A0A509E7M1"/>
<evidence type="ECO:0000313" key="2">
    <source>
        <dbReference type="Proteomes" id="UP000410984"/>
    </source>
</evidence>
<keyword evidence="2" id="KW-1185">Reference proteome</keyword>
<gene>
    <name evidence="1" type="ORF">MET9862_00734</name>
</gene>
<evidence type="ECO:0000313" key="1">
    <source>
        <dbReference type="EMBL" id="VUD70171.1"/>
    </source>
</evidence>
<reference evidence="1 2" key="1">
    <citation type="submission" date="2019-06" db="EMBL/GenBank/DDBJ databases">
        <authorList>
            <person name="Rodrigo-Torres L."/>
            <person name="Arahal R. D."/>
            <person name="Lucena T."/>
        </authorList>
    </citation>
    <scope>NUCLEOTIDE SEQUENCE [LARGE SCALE GENOMIC DNA]</scope>
    <source>
        <strain evidence="1 2">SB0023/3</strain>
    </source>
</reference>